<dbReference type="Proteomes" id="UP001301728">
    <property type="component" value="Unassembled WGS sequence"/>
</dbReference>
<evidence type="ECO:0000259" key="2">
    <source>
        <dbReference type="Pfam" id="PF12770"/>
    </source>
</evidence>
<dbReference type="InterPro" id="IPR024983">
    <property type="entry name" value="CHAT_dom"/>
</dbReference>
<dbReference type="Gene3D" id="3.90.1580.10">
    <property type="entry name" value="paralog of FGE (formylglycine-generating enzyme)"/>
    <property type="match status" value="1"/>
</dbReference>
<dbReference type="InterPro" id="IPR016187">
    <property type="entry name" value="CTDL_fold"/>
</dbReference>
<protein>
    <submittedName>
        <fullName evidence="3">SUMF1/EgtB/PvdO family nonheme iron enzyme</fullName>
    </submittedName>
</protein>
<dbReference type="EMBL" id="JAYGHT010000146">
    <property type="protein sequence ID" value="MEA5522099.1"/>
    <property type="molecule type" value="Genomic_DNA"/>
</dbReference>
<dbReference type="InterPro" id="IPR042095">
    <property type="entry name" value="SUMF_sf"/>
</dbReference>
<reference evidence="3 4" key="1">
    <citation type="submission" date="2023-12" db="EMBL/GenBank/DDBJ databases">
        <title>Baltic Sea Cyanobacteria.</title>
        <authorList>
            <person name="Delbaje E."/>
            <person name="Fewer D.P."/>
            <person name="Shishido T.K."/>
        </authorList>
    </citation>
    <scope>NUCLEOTIDE SEQUENCE [LARGE SCALE GENOMIC DNA]</scope>
    <source>
        <strain evidence="3 4">CCNP 1315</strain>
    </source>
</reference>
<proteinExistence type="predicted"/>
<dbReference type="Pfam" id="PF12770">
    <property type="entry name" value="CHAT"/>
    <property type="match status" value="1"/>
</dbReference>
<name>A0ABU5U4I1_9CYAN</name>
<evidence type="ECO:0000313" key="4">
    <source>
        <dbReference type="Proteomes" id="UP001301728"/>
    </source>
</evidence>
<dbReference type="PANTHER" id="PTHR23150:SF19">
    <property type="entry name" value="FORMYLGLYCINE-GENERATING ENZYME"/>
    <property type="match status" value="1"/>
</dbReference>
<sequence length="525" mass="59692">MNQNQPIEKIKILFLASNPRETQALALDEEVREITQKIRASQHRDAFDFKQRWAVRPDDLLQAFNEEKPHIVHFSGHGTSTGEIILLDKNSQAKTISTQAIKSLFSTLKDNIRVVLLNACYSRTQAEAITEVIDCVIGMNTAIGDEAARVFSASFYRAIGFGRSVQDSFEQARVALMLEGISEEDTPEFLHLKEVNPKEIILIDNQLNFANKNLNKTVDTVDIIKFEPTQKSPIAYQKFNFKYAKVEKHKLTGLSRFIHLSPQFKIQEYRRQAKYFAENLGGGITLEMIAIPGGNFLMGATENENYSKREHPQHEVTVQPFFMSKYPITQLEWRAVATEFPEVNRSLLPSPSKFLGKDNPVEQVSWEDATEFCDRLSLGTSRDYRLPTEAEWEYACRAGTSDPYHFGETLLPELAHYQTVSNSKKTSIKGTTPVGNFNYANAFGLYDMHGNVWEWCTDNWHESYKGASKDGNPRIKNGNSQYVIRGGSWQDPTENCRSACRKPAHLDEKGFYLGFRVVLSSSKIE</sequence>
<feature type="domain" description="CHAT" evidence="2">
    <location>
        <begin position="19"/>
        <end position="178"/>
    </location>
</feature>
<gene>
    <name evidence="3" type="ORF">VB854_24465</name>
</gene>
<dbReference type="InterPro" id="IPR005532">
    <property type="entry name" value="SUMF_dom"/>
</dbReference>
<dbReference type="RefSeq" id="WP_323272514.1">
    <property type="nucleotide sequence ID" value="NZ_JAYGHT010000146.1"/>
</dbReference>
<dbReference type="Pfam" id="PF03781">
    <property type="entry name" value="FGE-sulfatase"/>
    <property type="match status" value="1"/>
</dbReference>
<evidence type="ECO:0000259" key="1">
    <source>
        <dbReference type="Pfam" id="PF03781"/>
    </source>
</evidence>
<evidence type="ECO:0000313" key="3">
    <source>
        <dbReference type="EMBL" id="MEA5522099.1"/>
    </source>
</evidence>
<feature type="domain" description="Sulfatase-modifying factor enzyme-like" evidence="1">
    <location>
        <begin position="287"/>
        <end position="518"/>
    </location>
</feature>
<dbReference type="PANTHER" id="PTHR23150">
    <property type="entry name" value="SULFATASE MODIFYING FACTOR 1, 2"/>
    <property type="match status" value="1"/>
</dbReference>
<dbReference type="InterPro" id="IPR051043">
    <property type="entry name" value="Sulfatase_Mod_Factor_Kinase"/>
</dbReference>
<comment type="caution">
    <text evidence="3">The sequence shown here is derived from an EMBL/GenBank/DDBJ whole genome shotgun (WGS) entry which is preliminary data.</text>
</comment>
<organism evidence="3 4">
    <name type="scientific">Limnoraphis robusta CCNP1315</name>
    <dbReference type="NCBI Taxonomy" id="3110306"/>
    <lineage>
        <taxon>Bacteria</taxon>
        <taxon>Bacillati</taxon>
        <taxon>Cyanobacteriota</taxon>
        <taxon>Cyanophyceae</taxon>
        <taxon>Oscillatoriophycideae</taxon>
        <taxon>Oscillatoriales</taxon>
        <taxon>Sirenicapillariaceae</taxon>
        <taxon>Limnoraphis</taxon>
    </lineage>
</organism>
<keyword evidence="4" id="KW-1185">Reference proteome</keyword>
<accession>A0ABU5U4I1</accession>
<dbReference type="SUPFAM" id="SSF56436">
    <property type="entry name" value="C-type lectin-like"/>
    <property type="match status" value="1"/>
</dbReference>